<dbReference type="GO" id="GO:0042025">
    <property type="term" value="C:host cell nucleus"/>
    <property type="evidence" value="ECO:0007669"/>
    <property type="project" value="UniProtKB-SubCell"/>
</dbReference>
<evidence type="ECO:0000256" key="12">
    <source>
        <dbReference type="ARBA" id="ARBA00023163"/>
    </source>
</evidence>
<evidence type="ECO:0000256" key="6">
    <source>
        <dbReference type="ARBA" id="ARBA00022723"/>
    </source>
</evidence>
<keyword evidence="4 16" id="KW-0945">Host-virus interaction</keyword>
<evidence type="ECO:0000256" key="14">
    <source>
        <dbReference type="ARBA" id="ARBA00023280"/>
    </source>
</evidence>
<comment type="function">
    <text evidence="16">Plays a major role in the induction and maintenance of cellular transformation. E6 associates with host UBE3A/E6-AP ubiquitin-protein ligase and modulates its activity. Protects host keratinocytes from apoptosis by mediating the degradation of host BAK1. May also inhibit host immune response.</text>
</comment>
<keyword evidence="6 16" id="KW-0479">Metal-binding</keyword>
<dbReference type="GO" id="GO:0039648">
    <property type="term" value="P:symbiont-mediated perturbation of host ubiquitin-like protein modification"/>
    <property type="evidence" value="ECO:0007669"/>
    <property type="project" value="UniProtKB-UniRule"/>
</dbReference>
<keyword evidence="15 16" id="KW-1119">Modulation of host cell apoptosis by virus</keyword>
<protein>
    <recommendedName>
        <fullName evidence="16 17">Protein E6</fullName>
    </recommendedName>
</protein>
<evidence type="ECO:0000256" key="9">
    <source>
        <dbReference type="ARBA" id="ARBA00023015"/>
    </source>
</evidence>
<dbReference type="InterPro" id="IPR038575">
    <property type="entry name" value="E6_sf"/>
</dbReference>
<dbReference type="GO" id="GO:0006351">
    <property type="term" value="P:DNA-templated transcription"/>
    <property type="evidence" value="ECO:0007669"/>
    <property type="project" value="UniProtKB-UniRule"/>
</dbReference>
<comment type="subunit">
    <text evidence="16">Forms homodimers. Interacts with ubiquitin-protein ligase UBE3A/E6-AP; this interaction stimulates UBE3A ubiquitin activity. Interacts with host BAK1.</text>
</comment>
<dbReference type="GO" id="GO:0052150">
    <property type="term" value="P:symbiont-mediated perturbation of host apoptosis"/>
    <property type="evidence" value="ECO:0007669"/>
    <property type="project" value="UniProtKB-KW"/>
</dbReference>
<reference evidence="18" key="1">
    <citation type="submission" date="2017-11" db="EMBL/GenBank/DDBJ databases">
        <title>Diverse papillomaviruses identified in Weddell seals breeding on Ross ice shelf, Antarctica.</title>
        <authorList>
            <person name="Smeele Z."/>
            <person name="Burns J."/>
            <person name="Kraberger S."/>
            <person name="Fontenele R.S."/>
            <person name="Waits K."/>
            <person name="Stainton D."/>
            <person name="Van Doorsaler K."/>
            <person name="Varsani A."/>
        </authorList>
    </citation>
    <scope>NUCLEOTIDE SEQUENCE [LARGE SCALE GENOMIC DNA]</scope>
    <source>
        <strain evidence="18">11445</strain>
    </source>
</reference>
<keyword evidence="10 16" id="KW-0238">DNA-binding</keyword>
<keyword evidence="7 16" id="KW-0863">Zinc-finger</keyword>
<comment type="caution">
    <text evidence="16">Lacks conserved residue(s) required for the propagation of feature annotation.</text>
</comment>
<accession>A0A2I8B2R8</accession>
<comment type="subcellular location">
    <subcellularLocation>
        <location evidence="16 17">Host cytoplasm</location>
    </subcellularLocation>
    <subcellularLocation>
        <location evidence="16 17">Host nucleus</location>
    </subcellularLocation>
</comment>
<dbReference type="Proteomes" id="UP000241967">
    <property type="component" value="Segment"/>
</dbReference>
<sequence length="134" mass="15403">MEILQSLCGGNPDFYAFVYLTCVFCSRPLDEQDKKNFDKKALKLIRKRGRVFGACGLCLEIASLYEQGYTQCTVGTKDAVEALSETSLDRLYVRCRWCMTLLTVEEKQAVFDRGEDLSLSRSQWRGNCENCWQQ</sequence>
<evidence type="ECO:0000256" key="10">
    <source>
        <dbReference type="ARBA" id="ARBA00023125"/>
    </source>
</evidence>
<evidence type="ECO:0000256" key="2">
    <source>
        <dbReference type="ARBA" id="ARBA00022518"/>
    </source>
</evidence>
<dbReference type="SUPFAM" id="SSF161229">
    <property type="entry name" value="E6 C-terminal domain-like"/>
    <property type="match status" value="2"/>
</dbReference>
<evidence type="ECO:0000256" key="17">
    <source>
        <dbReference type="RuleBase" id="RU363123"/>
    </source>
</evidence>
<keyword evidence="8 16" id="KW-0862">Zinc</keyword>
<dbReference type="Pfam" id="PF00518">
    <property type="entry name" value="E6"/>
    <property type="match status" value="1"/>
</dbReference>
<proteinExistence type="inferred from homology"/>
<evidence type="ECO:0000256" key="5">
    <source>
        <dbReference type="ARBA" id="ARBA00022632"/>
    </source>
</evidence>
<keyword evidence="5 16" id="KW-1090">Inhibition of host innate immune response by virus</keyword>
<gene>
    <name evidence="16" type="primary">E6</name>
</gene>
<dbReference type="Gene3D" id="3.30.240.40">
    <property type="entry name" value="E6 early regulatory protein"/>
    <property type="match status" value="2"/>
</dbReference>
<keyword evidence="3 16" id="KW-1048">Host nucleus</keyword>
<dbReference type="GO" id="GO:0052170">
    <property type="term" value="P:symbiont-mediated suppression of host innate immune response"/>
    <property type="evidence" value="ECO:0007669"/>
    <property type="project" value="UniProtKB-KW"/>
</dbReference>
<dbReference type="OrthoDB" id="27353at10239"/>
<dbReference type="GO" id="GO:0006355">
    <property type="term" value="P:regulation of DNA-templated transcription"/>
    <property type="evidence" value="ECO:0007669"/>
    <property type="project" value="UniProtKB-UniRule"/>
</dbReference>
<feature type="zinc finger region" evidence="16">
    <location>
        <begin position="22"/>
        <end position="58"/>
    </location>
</feature>
<keyword evidence="9 16" id="KW-0805">Transcription regulation</keyword>
<evidence type="ECO:0000256" key="8">
    <source>
        <dbReference type="ARBA" id="ARBA00022833"/>
    </source>
</evidence>
<name>A0A2I8B2R8_9PAPI</name>
<evidence type="ECO:0000313" key="18">
    <source>
        <dbReference type="EMBL" id="AUT11889.1"/>
    </source>
</evidence>
<evidence type="ECO:0000256" key="4">
    <source>
        <dbReference type="ARBA" id="ARBA00022581"/>
    </source>
</evidence>
<evidence type="ECO:0000256" key="1">
    <source>
        <dbReference type="ARBA" id="ARBA00006346"/>
    </source>
</evidence>
<keyword evidence="11 16" id="KW-0010">Activator</keyword>
<dbReference type="EMBL" id="MG571089">
    <property type="protein sequence ID" value="AUT11889.1"/>
    <property type="molecule type" value="Genomic_DNA"/>
</dbReference>
<dbReference type="GO" id="GO:0039502">
    <property type="term" value="P:symbiont-mediated suppression of host type I interferon-mediated signaling pathway"/>
    <property type="evidence" value="ECO:0007669"/>
    <property type="project" value="UniProtKB-UniRule"/>
</dbReference>
<dbReference type="GO" id="GO:0003677">
    <property type="term" value="F:DNA binding"/>
    <property type="evidence" value="ECO:0007669"/>
    <property type="project" value="UniProtKB-UniRule"/>
</dbReference>
<keyword evidence="14 16" id="KW-0899">Viral immunoevasion</keyword>
<dbReference type="GO" id="GO:0008270">
    <property type="term" value="F:zinc ion binding"/>
    <property type="evidence" value="ECO:0007669"/>
    <property type="project" value="UniProtKB-KW"/>
</dbReference>
<dbReference type="InterPro" id="IPR001334">
    <property type="entry name" value="E6"/>
</dbReference>
<keyword evidence="13 16" id="KW-1035">Host cytoplasm</keyword>
<evidence type="ECO:0000256" key="11">
    <source>
        <dbReference type="ARBA" id="ARBA00023159"/>
    </source>
</evidence>
<keyword evidence="2 16" id="KW-0244">Early protein</keyword>
<feature type="zinc finger region" evidence="16">
    <location>
        <begin position="95"/>
        <end position="131"/>
    </location>
</feature>
<evidence type="ECO:0000256" key="16">
    <source>
        <dbReference type="HAMAP-Rule" id="MF_04006"/>
    </source>
</evidence>
<evidence type="ECO:0000256" key="7">
    <source>
        <dbReference type="ARBA" id="ARBA00022771"/>
    </source>
</evidence>
<evidence type="ECO:0000256" key="15">
    <source>
        <dbReference type="ARBA" id="ARBA00023323"/>
    </source>
</evidence>
<evidence type="ECO:0000256" key="3">
    <source>
        <dbReference type="ARBA" id="ARBA00022562"/>
    </source>
</evidence>
<comment type="similarity">
    <text evidence="1 16 17">Belongs to the papillomaviridae E6 protein family.</text>
</comment>
<dbReference type="GO" id="GO:0030430">
    <property type="term" value="C:host cell cytoplasm"/>
    <property type="evidence" value="ECO:0007669"/>
    <property type="project" value="UniProtKB-SubCell"/>
</dbReference>
<dbReference type="HAMAP" id="MF_04006">
    <property type="entry name" value="HPV_E6"/>
    <property type="match status" value="1"/>
</dbReference>
<organism evidence="18">
    <name type="scientific">Leptonychotes weddellii papillomavirus 2</name>
    <dbReference type="NCBI Taxonomy" id="2077303"/>
    <lineage>
        <taxon>Viruses</taxon>
        <taxon>Monodnaviria</taxon>
        <taxon>Shotokuvirae</taxon>
        <taxon>Cossaviricota</taxon>
        <taxon>Papovaviricetes</taxon>
        <taxon>Zurhausenvirales</taxon>
        <taxon>Papillomaviridae</taxon>
    </lineage>
</organism>
<evidence type="ECO:0000256" key="13">
    <source>
        <dbReference type="ARBA" id="ARBA00023200"/>
    </source>
</evidence>
<keyword evidence="12 16" id="KW-0804">Transcription</keyword>